<protein>
    <submittedName>
        <fullName evidence="2">Uncharacterized protein</fullName>
    </submittedName>
</protein>
<dbReference type="AlphaFoldDB" id="A0A284R9D6"/>
<dbReference type="EMBL" id="FUEG01000006">
    <property type="protein sequence ID" value="SJL05309.1"/>
    <property type="molecule type" value="Genomic_DNA"/>
</dbReference>
<dbReference type="OMA" id="WSAGSKW"/>
<feature type="transmembrane region" description="Helical" evidence="1">
    <location>
        <begin position="166"/>
        <end position="187"/>
    </location>
</feature>
<dbReference type="OrthoDB" id="2548432at2759"/>
<keyword evidence="1" id="KW-0472">Membrane</keyword>
<evidence type="ECO:0000313" key="2">
    <source>
        <dbReference type="EMBL" id="SJL05309.1"/>
    </source>
</evidence>
<dbReference type="Proteomes" id="UP000219338">
    <property type="component" value="Unassembled WGS sequence"/>
</dbReference>
<name>A0A284R9D6_ARMOS</name>
<feature type="transmembrane region" description="Helical" evidence="1">
    <location>
        <begin position="22"/>
        <end position="42"/>
    </location>
</feature>
<keyword evidence="3" id="KW-1185">Reference proteome</keyword>
<feature type="transmembrane region" description="Helical" evidence="1">
    <location>
        <begin position="132"/>
        <end position="154"/>
    </location>
</feature>
<organism evidence="2 3">
    <name type="scientific">Armillaria ostoyae</name>
    <name type="common">Armillaria root rot fungus</name>
    <dbReference type="NCBI Taxonomy" id="47428"/>
    <lineage>
        <taxon>Eukaryota</taxon>
        <taxon>Fungi</taxon>
        <taxon>Dikarya</taxon>
        <taxon>Basidiomycota</taxon>
        <taxon>Agaricomycotina</taxon>
        <taxon>Agaricomycetes</taxon>
        <taxon>Agaricomycetidae</taxon>
        <taxon>Agaricales</taxon>
        <taxon>Marasmiineae</taxon>
        <taxon>Physalacriaceae</taxon>
        <taxon>Armillaria</taxon>
    </lineage>
</organism>
<keyword evidence="1" id="KW-0812">Transmembrane</keyword>
<sequence length="231" mass="26212">MDLALGVLAYYHGVTTMLSPEMTIAGTTAIAQTIFINALLLFTESILVLRVLTWLGLSTFWYSGLRGFLPFWEETLLLLQQSWNLPFEKVEWPLQMLDNAYASAIFLYRLRQSRHVDSRIEQPTFYSKRISTLFWIAVSNFVFPVMLSFVQLVFAFKARLFLDATYIIITNIYFEIIAVLLATVWSAGSKWSKKQQATAKTSTLTLPRFTAGLISTSTPASSQRDSTAAVY</sequence>
<gene>
    <name evidence="2" type="ORF">ARMOST_08675</name>
</gene>
<keyword evidence="1" id="KW-1133">Transmembrane helix</keyword>
<reference evidence="3" key="1">
    <citation type="journal article" date="2017" name="Nat. Ecol. Evol.">
        <title>Genome expansion and lineage-specific genetic innovations in the forest pathogenic fungi Armillaria.</title>
        <authorList>
            <person name="Sipos G."/>
            <person name="Prasanna A.N."/>
            <person name="Walter M.C."/>
            <person name="O'Connor E."/>
            <person name="Balint B."/>
            <person name="Krizsan K."/>
            <person name="Kiss B."/>
            <person name="Hess J."/>
            <person name="Varga T."/>
            <person name="Slot J."/>
            <person name="Riley R."/>
            <person name="Boka B."/>
            <person name="Rigling D."/>
            <person name="Barry K."/>
            <person name="Lee J."/>
            <person name="Mihaltcheva S."/>
            <person name="LaButti K."/>
            <person name="Lipzen A."/>
            <person name="Waldron R."/>
            <person name="Moloney N.M."/>
            <person name="Sperisen C."/>
            <person name="Kredics L."/>
            <person name="Vagvoelgyi C."/>
            <person name="Patrignani A."/>
            <person name="Fitzpatrick D."/>
            <person name="Nagy I."/>
            <person name="Doyle S."/>
            <person name="Anderson J.B."/>
            <person name="Grigoriev I.V."/>
            <person name="Gueldener U."/>
            <person name="Muensterkoetter M."/>
            <person name="Nagy L.G."/>
        </authorList>
    </citation>
    <scope>NUCLEOTIDE SEQUENCE [LARGE SCALE GENOMIC DNA]</scope>
    <source>
        <strain evidence="3">C18/9</strain>
    </source>
</reference>
<accession>A0A284R9D6</accession>
<proteinExistence type="predicted"/>
<evidence type="ECO:0000313" key="3">
    <source>
        <dbReference type="Proteomes" id="UP000219338"/>
    </source>
</evidence>
<evidence type="ECO:0000256" key="1">
    <source>
        <dbReference type="SAM" id="Phobius"/>
    </source>
</evidence>